<dbReference type="InterPro" id="IPR014748">
    <property type="entry name" value="Enoyl-CoA_hydra_C"/>
</dbReference>
<dbReference type="InterPro" id="IPR001753">
    <property type="entry name" value="Enoyl-CoA_hydra/iso"/>
</dbReference>
<protein>
    <submittedName>
        <fullName evidence="2">Enoyl-CoA hydratase/isomerase family protein</fullName>
    </submittedName>
</protein>
<accession>A0ABY9FP56</accession>
<name>A0ABY9FP56_9PSED</name>
<dbReference type="Gene3D" id="3.90.226.10">
    <property type="entry name" value="2-enoyl-CoA Hydratase, Chain A, domain 1"/>
    <property type="match status" value="1"/>
</dbReference>
<proteinExistence type="inferred from homology"/>
<sequence length="265" mass="28603">MSSTGQTPDDDIVQISRDGAVAIVTLNYPKRRNAFSLKMRQVLLQSLAQLMHHDDCRAIVLTGADGTFCAGGDISEMKARTVLEYRERNQLPLEIFKLMVEGPKAIVAAVEGVAMGAGVSLAAASDYVVCAANARFACAFVKVGLMPDTGLFWSLGQRVGAGKARELMLTAREFNGEEAADIGFANQRVEPEQVLTTALTVAHRYAQMPPLAMAHLKSALAGGIDSLDQAIETEVNLQPILRRSQDHLEATKAFMEKRPAVFVGN</sequence>
<evidence type="ECO:0000313" key="2">
    <source>
        <dbReference type="EMBL" id="WLH05094.1"/>
    </source>
</evidence>
<dbReference type="PANTHER" id="PTHR43459:SF1">
    <property type="entry name" value="EG:BACN32G11.4 PROTEIN"/>
    <property type="match status" value="1"/>
</dbReference>
<dbReference type="Gene3D" id="1.10.12.10">
    <property type="entry name" value="Lyase 2-enoyl-coa Hydratase, Chain A, domain 2"/>
    <property type="match status" value="1"/>
</dbReference>
<evidence type="ECO:0000313" key="3">
    <source>
        <dbReference type="Proteomes" id="UP001236748"/>
    </source>
</evidence>
<dbReference type="Proteomes" id="UP001236748">
    <property type="component" value="Chromosome"/>
</dbReference>
<dbReference type="RefSeq" id="WP_047542237.1">
    <property type="nucleotide sequence ID" value="NZ_CP117450.1"/>
</dbReference>
<dbReference type="EMBL" id="CP117450">
    <property type="protein sequence ID" value="WLH05094.1"/>
    <property type="molecule type" value="Genomic_DNA"/>
</dbReference>
<dbReference type="PANTHER" id="PTHR43459">
    <property type="entry name" value="ENOYL-COA HYDRATASE"/>
    <property type="match status" value="1"/>
</dbReference>
<evidence type="ECO:0000256" key="1">
    <source>
        <dbReference type="ARBA" id="ARBA00005254"/>
    </source>
</evidence>
<reference evidence="2 3" key="1">
    <citation type="submission" date="2023-02" db="EMBL/GenBank/DDBJ databases">
        <title>Evolution of Hrp T3SS in non-pathogenic Pseudomonas fluorescens.</title>
        <authorList>
            <person name="Liao K."/>
            <person name="Wei H."/>
            <person name="Gu Y."/>
        </authorList>
    </citation>
    <scope>NUCLEOTIDE SEQUENCE [LARGE SCALE GENOMIC DNA]</scope>
    <source>
        <strain evidence="2 3">FP2043</strain>
    </source>
</reference>
<dbReference type="CDD" id="cd06558">
    <property type="entry name" value="crotonase-like"/>
    <property type="match status" value="1"/>
</dbReference>
<organism evidence="2 3">
    <name type="scientific">Pseudomonas lurida</name>
    <dbReference type="NCBI Taxonomy" id="244566"/>
    <lineage>
        <taxon>Bacteria</taxon>
        <taxon>Pseudomonadati</taxon>
        <taxon>Pseudomonadota</taxon>
        <taxon>Gammaproteobacteria</taxon>
        <taxon>Pseudomonadales</taxon>
        <taxon>Pseudomonadaceae</taxon>
        <taxon>Pseudomonas</taxon>
    </lineage>
</organism>
<gene>
    <name evidence="2" type="ORF">PSH67_19885</name>
</gene>
<dbReference type="Pfam" id="PF00378">
    <property type="entry name" value="ECH_1"/>
    <property type="match status" value="1"/>
</dbReference>
<dbReference type="InterPro" id="IPR029045">
    <property type="entry name" value="ClpP/crotonase-like_dom_sf"/>
</dbReference>
<dbReference type="SUPFAM" id="SSF52096">
    <property type="entry name" value="ClpP/crotonase"/>
    <property type="match status" value="1"/>
</dbReference>
<comment type="similarity">
    <text evidence="1">Belongs to the enoyl-CoA hydratase/isomerase family.</text>
</comment>
<keyword evidence="3" id="KW-1185">Reference proteome</keyword>